<dbReference type="OrthoDB" id="272149at2759"/>
<evidence type="ECO:0000313" key="4">
    <source>
        <dbReference type="EMBL" id="OMJ86485.1"/>
    </source>
</evidence>
<dbReference type="EMBL" id="MPUH01000204">
    <property type="protein sequence ID" value="OMJ86485.1"/>
    <property type="molecule type" value="Genomic_DNA"/>
</dbReference>
<proteinExistence type="predicted"/>
<sequence>MSKQGVMERLSWYQELRNIFIAHSENNTISKAKLLECLTDCIEKLPLKTLGEYYDSTCIQGFTFEEVYNQIETMPRTMKWDEMLDSFAYLSIYTRVSEGSGPINLIQVKSEKRFEDTKPKEKDTLKEDFPLVKFYNLSEITMGQNLKFLSLGGNYISNASFEFPTSLIALNLSYNVISDFQPIKPLSNLKFLNISYNLIENMPDITGIITLNELFISNNKLNTANFLFSIKNLTILDLGHNILENFEDIAMLSVSSKLIALSLLDNPLHTKSGYSITIKSLFSRVLYLDNSDIQSYSNFKVIGFSSEPKSPQKSVKNTILKADLQNLSPYRPQNSIVSTDNQSNTTKLAKDRNSPIDYRSGTPKIFNFSSVKHMRSRSNGPCGTSQNLTGLNNSCKKSIQNKHKNVVGSKNNTGKSQMKIFGDPFSVMMIGPPAVKNIFRPQSSSKNPIVDTTKLSRHLR</sequence>
<comment type="caution">
    <text evidence="4">The sequence shown here is derived from an EMBL/GenBank/DDBJ whole genome shotgun (WGS) entry which is preliminary data.</text>
</comment>
<evidence type="ECO:0000256" key="2">
    <source>
        <dbReference type="ARBA" id="ARBA00022737"/>
    </source>
</evidence>
<dbReference type="PROSITE" id="PS51450">
    <property type="entry name" value="LRR"/>
    <property type="match status" value="3"/>
</dbReference>
<dbReference type="Gene3D" id="3.80.10.10">
    <property type="entry name" value="Ribonuclease Inhibitor"/>
    <property type="match status" value="2"/>
</dbReference>
<dbReference type="PANTHER" id="PTHR15454:SF56">
    <property type="entry name" value="PROTEIN PHOSPHATASE 1 REGULATORY SUBUNIT 7-RELATED"/>
    <property type="match status" value="1"/>
</dbReference>
<name>A0A1R2CBX9_9CILI</name>
<evidence type="ECO:0000256" key="3">
    <source>
        <dbReference type="SAM" id="MobiDB-lite"/>
    </source>
</evidence>
<feature type="region of interest" description="Disordered" evidence="3">
    <location>
        <begin position="331"/>
        <end position="361"/>
    </location>
</feature>
<evidence type="ECO:0000256" key="1">
    <source>
        <dbReference type="ARBA" id="ARBA00022614"/>
    </source>
</evidence>
<keyword evidence="5" id="KW-1185">Reference proteome</keyword>
<keyword evidence="1" id="KW-0433">Leucine-rich repeat</keyword>
<reference evidence="4 5" key="1">
    <citation type="submission" date="2016-11" db="EMBL/GenBank/DDBJ databases">
        <title>The macronuclear genome of Stentor coeruleus: a giant cell with tiny introns.</title>
        <authorList>
            <person name="Slabodnick M."/>
            <person name="Ruby J.G."/>
            <person name="Reiff S.B."/>
            <person name="Swart E.C."/>
            <person name="Gosai S."/>
            <person name="Prabakaran S."/>
            <person name="Witkowska E."/>
            <person name="Larue G.E."/>
            <person name="Fisher S."/>
            <person name="Freeman R.M."/>
            <person name="Gunawardena J."/>
            <person name="Chu W."/>
            <person name="Stover N.A."/>
            <person name="Gregory B.D."/>
            <person name="Nowacki M."/>
            <person name="Derisi J."/>
            <person name="Roy S.W."/>
            <person name="Marshall W.F."/>
            <person name="Sood P."/>
        </authorList>
    </citation>
    <scope>NUCLEOTIDE SEQUENCE [LARGE SCALE GENOMIC DNA]</scope>
    <source>
        <strain evidence="4">WM001</strain>
    </source>
</reference>
<gene>
    <name evidence="4" type="ORF">SteCoe_11978</name>
</gene>
<dbReference type="InterPro" id="IPR032675">
    <property type="entry name" value="LRR_dom_sf"/>
</dbReference>
<dbReference type="Proteomes" id="UP000187209">
    <property type="component" value="Unassembled WGS sequence"/>
</dbReference>
<dbReference type="SUPFAM" id="SSF52075">
    <property type="entry name" value="Outer arm dynein light chain 1"/>
    <property type="match status" value="1"/>
</dbReference>
<organism evidence="4 5">
    <name type="scientific">Stentor coeruleus</name>
    <dbReference type="NCBI Taxonomy" id="5963"/>
    <lineage>
        <taxon>Eukaryota</taxon>
        <taxon>Sar</taxon>
        <taxon>Alveolata</taxon>
        <taxon>Ciliophora</taxon>
        <taxon>Postciliodesmatophora</taxon>
        <taxon>Heterotrichea</taxon>
        <taxon>Heterotrichida</taxon>
        <taxon>Stentoridae</taxon>
        <taxon>Stentor</taxon>
    </lineage>
</organism>
<evidence type="ECO:0000313" key="5">
    <source>
        <dbReference type="Proteomes" id="UP000187209"/>
    </source>
</evidence>
<accession>A0A1R2CBX9</accession>
<dbReference type="InterPro" id="IPR001611">
    <property type="entry name" value="Leu-rich_rpt"/>
</dbReference>
<feature type="compositionally biased region" description="Polar residues" evidence="3">
    <location>
        <begin position="331"/>
        <end position="347"/>
    </location>
</feature>
<protein>
    <submittedName>
        <fullName evidence="4">Uncharacterized protein</fullName>
    </submittedName>
</protein>
<keyword evidence="2" id="KW-0677">Repeat</keyword>
<dbReference type="GO" id="GO:0005737">
    <property type="term" value="C:cytoplasm"/>
    <property type="evidence" value="ECO:0007669"/>
    <property type="project" value="TreeGrafter"/>
</dbReference>
<dbReference type="AlphaFoldDB" id="A0A1R2CBX9"/>
<dbReference type="PANTHER" id="PTHR15454">
    <property type="entry name" value="NISCHARIN RELATED"/>
    <property type="match status" value="1"/>
</dbReference>
<feature type="region of interest" description="Disordered" evidence="3">
    <location>
        <begin position="439"/>
        <end position="460"/>
    </location>
</feature>